<proteinExistence type="predicted"/>
<evidence type="ECO:0000313" key="5">
    <source>
        <dbReference type="Proteomes" id="UP000180280"/>
    </source>
</evidence>
<gene>
    <name evidence="4" type="ORF">BI344_00450</name>
</gene>
<evidence type="ECO:0000256" key="1">
    <source>
        <dbReference type="ARBA" id="ARBA00022679"/>
    </source>
</evidence>
<dbReference type="Pfam" id="PF00583">
    <property type="entry name" value="Acetyltransf_1"/>
    <property type="match status" value="1"/>
</dbReference>
<organism evidence="4 5">
    <name type="scientific">Chromobacterium sphagni</name>
    <dbReference type="NCBI Taxonomy" id="1903179"/>
    <lineage>
        <taxon>Bacteria</taxon>
        <taxon>Pseudomonadati</taxon>
        <taxon>Pseudomonadota</taxon>
        <taxon>Betaproteobacteria</taxon>
        <taxon>Neisseriales</taxon>
        <taxon>Chromobacteriaceae</taxon>
        <taxon>Chromobacterium</taxon>
    </lineage>
</organism>
<dbReference type="EMBL" id="MKCT01000001">
    <property type="protein sequence ID" value="OHX21058.1"/>
    <property type="molecule type" value="Genomic_DNA"/>
</dbReference>
<dbReference type="PANTHER" id="PTHR43877">
    <property type="entry name" value="AMINOALKYLPHOSPHONATE N-ACETYLTRANSFERASE-RELATED-RELATED"/>
    <property type="match status" value="1"/>
</dbReference>
<sequence>MAKLEIVTLSAEQAEALLPELAELLRACVRDGASLNFILPFRREDAAGFWQNKALPALRCDGRLLLAAFLREQLVGSVQLDCDTPPNQPHRAEICKLMVHPDNRRQGIAKALMRAAEEHALARGRCLLTLDTRSGDKAEPLYRALGYQIAGVIPGFALDVHGRQLDATTLMYKPLASQN</sequence>
<dbReference type="Proteomes" id="UP000180280">
    <property type="component" value="Unassembled WGS sequence"/>
</dbReference>
<feature type="domain" description="N-acetyltransferase" evidence="3">
    <location>
        <begin position="4"/>
        <end position="176"/>
    </location>
</feature>
<comment type="caution">
    <text evidence="4">The sequence shown here is derived from an EMBL/GenBank/DDBJ whole genome shotgun (WGS) entry which is preliminary data.</text>
</comment>
<dbReference type="InterPro" id="IPR050832">
    <property type="entry name" value="Bact_Acetyltransf"/>
</dbReference>
<dbReference type="PROSITE" id="PS51186">
    <property type="entry name" value="GNAT"/>
    <property type="match status" value="1"/>
</dbReference>
<dbReference type="RefSeq" id="WP_071111017.1">
    <property type="nucleotide sequence ID" value="NZ_MKCT01000001.1"/>
</dbReference>
<name>A0ABX3CG20_9NEIS</name>
<dbReference type="SUPFAM" id="SSF55729">
    <property type="entry name" value="Acyl-CoA N-acyltransferases (Nat)"/>
    <property type="match status" value="1"/>
</dbReference>
<keyword evidence="5" id="KW-1185">Reference proteome</keyword>
<dbReference type="Gene3D" id="3.40.630.30">
    <property type="match status" value="1"/>
</dbReference>
<accession>A0ABX3CG20</accession>
<evidence type="ECO:0000259" key="3">
    <source>
        <dbReference type="PROSITE" id="PS51186"/>
    </source>
</evidence>
<evidence type="ECO:0000313" key="4">
    <source>
        <dbReference type="EMBL" id="OHX21058.1"/>
    </source>
</evidence>
<protein>
    <submittedName>
        <fullName evidence="4">GNAT family N-acetyltransferase</fullName>
    </submittedName>
</protein>
<keyword evidence="2" id="KW-0012">Acyltransferase</keyword>
<dbReference type="CDD" id="cd04301">
    <property type="entry name" value="NAT_SF"/>
    <property type="match status" value="1"/>
</dbReference>
<dbReference type="InterPro" id="IPR000182">
    <property type="entry name" value="GNAT_dom"/>
</dbReference>
<reference evidence="4 5" key="1">
    <citation type="submission" date="2016-09" db="EMBL/GenBank/DDBJ databases">
        <title>Chromobacterium muskegensis sp. nov., an insecticidal bacterium isolated from Sphagnum bogs.</title>
        <authorList>
            <person name="Sparks M.E."/>
            <person name="Blackburn M.B."/>
            <person name="Gundersen-Rindal D.E."/>
            <person name="Mitchell A."/>
            <person name="Farrar R."/>
            <person name="Kuhar D."/>
        </authorList>
    </citation>
    <scope>NUCLEOTIDE SEQUENCE [LARGE SCALE GENOMIC DNA]</scope>
    <source>
        <strain evidence="4 5">14B-1</strain>
    </source>
</reference>
<keyword evidence="1" id="KW-0808">Transferase</keyword>
<evidence type="ECO:0000256" key="2">
    <source>
        <dbReference type="ARBA" id="ARBA00023315"/>
    </source>
</evidence>
<dbReference type="InterPro" id="IPR016181">
    <property type="entry name" value="Acyl_CoA_acyltransferase"/>
</dbReference>